<protein>
    <submittedName>
        <fullName evidence="1">Uncharacterized protein</fullName>
    </submittedName>
</protein>
<evidence type="ECO:0000313" key="2">
    <source>
        <dbReference type="Proteomes" id="UP000053923"/>
    </source>
</evidence>
<dbReference type="EMBL" id="LLZG01000388">
    <property type="protein sequence ID" value="KUL23261.1"/>
    <property type="molecule type" value="Genomic_DNA"/>
</dbReference>
<name>A0A117ML73_9ACTN</name>
<accession>A0A117ML73</accession>
<comment type="caution">
    <text evidence="1">The sequence shown here is derived from an EMBL/GenBank/DDBJ whole genome shotgun (WGS) entry which is preliminary data.</text>
</comment>
<dbReference type="Proteomes" id="UP000053923">
    <property type="component" value="Unassembled WGS sequence"/>
</dbReference>
<organism evidence="1 2">
    <name type="scientific">Streptomyces regalis</name>
    <dbReference type="NCBI Taxonomy" id="68262"/>
    <lineage>
        <taxon>Bacteria</taxon>
        <taxon>Bacillati</taxon>
        <taxon>Actinomycetota</taxon>
        <taxon>Actinomycetes</taxon>
        <taxon>Kitasatosporales</taxon>
        <taxon>Streptomycetaceae</taxon>
        <taxon>Streptomyces</taxon>
    </lineage>
</organism>
<keyword evidence="2" id="KW-1185">Reference proteome</keyword>
<reference evidence="2" key="1">
    <citation type="submission" date="2015-10" db="EMBL/GenBank/DDBJ databases">
        <authorList>
            <person name="Ju K.-S."/>
            <person name="Doroghazi J.R."/>
            <person name="Metcalf W.W."/>
        </authorList>
    </citation>
    <scope>NUCLEOTIDE SEQUENCE [LARGE SCALE GENOMIC DNA]</scope>
    <source>
        <strain evidence="2">NRRL 3151</strain>
    </source>
</reference>
<gene>
    <name evidence="1" type="ORF">ADL12_40030</name>
</gene>
<dbReference type="AlphaFoldDB" id="A0A117ML73"/>
<evidence type="ECO:0000313" key="1">
    <source>
        <dbReference type="EMBL" id="KUL23261.1"/>
    </source>
</evidence>
<proteinExistence type="predicted"/>
<sequence length="103" mass="10801">MCKLLRGSGISAICTADIGAEGVQVADFAENAESRPLSDVASVLLTKFVKFFCGATETDPLKGVCQVDLTRPDRCFVPVAEPDALAGPQSVARIRISVDMTAA</sequence>